<name>A0A1W1VHN6_DESTI</name>
<dbReference type="Proteomes" id="UP000192731">
    <property type="component" value="Unassembled WGS sequence"/>
</dbReference>
<dbReference type="OrthoDB" id="9800571at2"/>
<evidence type="ECO:0000313" key="2">
    <source>
        <dbReference type="Proteomes" id="UP000192731"/>
    </source>
</evidence>
<dbReference type="STRING" id="656914.SAMN00017405_2060"/>
<protein>
    <submittedName>
        <fullName evidence="1">Spore coat associated protein JA (CotJA)</fullName>
    </submittedName>
</protein>
<dbReference type="Pfam" id="PF11007">
    <property type="entry name" value="CotJA"/>
    <property type="match status" value="1"/>
</dbReference>
<dbReference type="EMBL" id="FWWT01000021">
    <property type="protein sequence ID" value="SMB92561.1"/>
    <property type="molecule type" value="Genomic_DNA"/>
</dbReference>
<organism evidence="1 2">
    <name type="scientific">Desulfonispora thiosulfatigenes DSM 11270</name>
    <dbReference type="NCBI Taxonomy" id="656914"/>
    <lineage>
        <taxon>Bacteria</taxon>
        <taxon>Bacillati</taxon>
        <taxon>Bacillota</taxon>
        <taxon>Clostridia</taxon>
        <taxon>Eubacteriales</taxon>
        <taxon>Peptococcaceae</taxon>
        <taxon>Desulfonispora</taxon>
    </lineage>
</organism>
<dbReference type="AlphaFoldDB" id="A0A1W1VHN6"/>
<keyword evidence="2" id="KW-1185">Reference proteome</keyword>
<dbReference type="RefSeq" id="WP_144015892.1">
    <property type="nucleotide sequence ID" value="NZ_FWWT01000021.1"/>
</dbReference>
<sequence length="43" mass="4891">MNNYLPANLRLARAYIVNQPYVNLFSPSEGLRKGTIFSDLYGL</sequence>
<proteinExistence type="predicted"/>
<reference evidence="1 2" key="1">
    <citation type="submission" date="2017-04" db="EMBL/GenBank/DDBJ databases">
        <authorList>
            <person name="Afonso C.L."/>
            <person name="Miller P.J."/>
            <person name="Scott M.A."/>
            <person name="Spackman E."/>
            <person name="Goraichik I."/>
            <person name="Dimitrov K.M."/>
            <person name="Suarez D.L."/>
            <person name="Swayne D.E."/>
        </authorList>
    </citation>
    <scope>NUCLEOTIDE SEQUENCE [LARGE SCALE GENOMIC DNA]</scope>
    <source>
        <strain evidence="1 2">DSM 11270</strain>
    </source>
</reference>
<accession>A0A1W1VHN6</accession>
<dbReference type="InterPro" id="IPR020256">
    <property type="entry name" value="Spore_coat_CotJA"/>
</dbReference>
<gene>
    <name evidence="1" type="ORF">SAMN00017405_2060</name>
</gene>
<evidence type="ECO:0000313" key="1">
    <source>
        <dbReference type="EMBL" id="SMB92561.1"/>
    </source>
</evidence>